<dbReference type="EMBL" id="BSNK01000002">
    <property type="protein sequence ID" value="GLQ23991.1"/>
    <property type="molecule type" value="Genomic_DNA"/>
</dbReference>
<dbReference type="Gene3D" id="3.90.550.10">
    <property type="entry name" value="Spore Coat Polysaccharide Biosynthesis Protein SpsA, Chain A"/>
    <property type="match status" value="2"/>
</dbReference>
<evidence type="ECO:0000259" key="1">
    <source>
        <dbReference type="Pfam" id="PF00535"/>
    </source>
</evidence>
<dbReference type="CDD" id="cd04186">
    <property type="entry name" value="GT_2_like_c"/>
    <property type="match status" value="1"/>
</dbReference>
<dbReference type="InterPro" id="IPR001173">
    <property type="entry name" value="Glyco_trans_2-like"/>
</dbReference>
<comment type="caution">
    <text evidence="2">The sequence shown here is derived from an EMBL/GenBank/DDBJ whole genome shotgun (WGS) entry which is preliminary data.</text>
</comment>
<feature type="domain" description="Glycosyltransferase 2-like" evidence="1">
    <location>
        <begin position="474"/>
        <end position="618"/>
    </location>
</feature>
<gene>
    <name evidence="2" type="ORF">GCM10007853_18650</name>
</gene>
<protein>
    <recommendedName>
        <fullName evidence="1">Glycosyltransferase 2-like domain-containing protein</fullName>
    </recommendedName>
</protein>
<reference evidence="2" key="1">
    <citation type="journal article" date="2014" name="Int. J. Syst. Evol. Microbiol.">
        <title>Complete genome of a new Firmicutes species belonging to the dominant human colonic microbiota ('Ruminococcus bicirculans') reveals two chromosomes and a selective capacity to utilize plant glucans.</title>
        <authorList>
            <consortium name="NISC Comparative Sequencing Program"/>
            <person name="Wegmann U."/>
            <person name="Louis P."/>
            <person name="Goesmann A."/>
            <person name="Henrissat B."/>
            <person name="Duncan S.H."/>
            <person name="Flint H.J."/>
        </authorList>
    </citation>
    <scope>NUCLEOTIDE SEQUENCE</scope>
    <source>
        <strain evidence="2">NBRC 108219</strain>
    </source>
</reference>
<keyword evidence="3" id="KW-1185">Reference proteome</keyword>
<proteinExistence type="predicted"/>
<accession>A0ABQ5VBN2</accession>
<reference evidence="2" key="2">
    <citation type="submission" date="2023-01" db="EMBL/GenBank/DDBJ databases">
        <title>Draft genome sequence of Algimonas ampicilliniresistens strain NBRC 108219.</title>
        <authorList>
            <person name="Sun Q."/>
            <person name="Mori K."/>
        </authorList>
    </citation>
    <scope>NUCLEOTIDE SEQUENCE</scope>
    <source>
        <strain evidence="2">NBRC 108219</strain>
    </source>
</reference>
<name>A0ABQ5VBN2_9PROT</name>
<dbReference type="PANTHER" id="PTHR43179:SF7">
    <property type="entry name" value="RHAMNOSYLTRANSFERASE WBBL"/>
    <property type="match status" value="1"/>
</dbReference>
<evidence type="ECO:0000313" key="2">
    <source>
        <dbReference type="EMBL" id="GLQ23991.1"/>
    </source>
</evidence>
<dbReference type="InterPro" id="IPR029044">
    <property type="entry name" value="Nucleotide-diphossugar_trans"/>
</dbReference>
<dbReference type="SUPFAM" id="SSF53448">
    <property type="entry name" value="Nucleotide-diphospho-sugar transferases"/>
    <property type="match status" value="2"/>
</dbReference>
<dbReference type="RefSeq" id="WP_284389977.1">
    <property type="nucleotide sequence ID" value="NZ_BSNK01000002.1"/>
</dbReference>
<organism evidence="2 3">
    <name type="scientific">Algimonas ampicilliniresistens</name>
    <dbReference type="NCBI Taxonomy" id="1298735"/>
    <lineage>
        <taxon>Bacteria</taxon>
        <taxon>Pseudomonadati</taxon>
        <taxon>Pseudomonadota</taxon>
        <taxon>Alphaproteobacteria</taxon>
        <taxon>Maricaulales</taxon>
        <taxon>Robiginitomaculaceae</taxon>
        <taxon>Algimonas</taxon>
    </lineage>
</organism>
<dbReference type="Pfam" id="PF00535">
    <property type="entry name" value="Glycos_transf_2"/>
    <property type="match status" value="2"/>
</dbReference>
<feature type="domain" description="Glycosyltransferase 2-like" evidence="1">
    <location>
        <begin position="209"/>
        <end position="336"/>
    </location>
</feature>
<dbReference type="Proteomes" id="UP001161391">
    <property type="component" value="Unassembled WGS sequence"/>
</dbReference>
<dbReference type="PANTHER" id="PTHR43179">
    <property type="entry name" value="RHAMNOSYLTRANSFERASE WBBL"/>
    <property type="match status" value="1"/>
</dbReference>
<evidence type="ECO:0000313" key="3">
    <source>
        <dbReference type="Proteomes" id="UP001161391"/>
    </source>
</evidence>
<sequence>MTKCTFDLRQAEVTSQLAPKGGGWRSLGSDPFFELQDIPDIQQGWYRISVGIASDKPFYPRLYFDFGNGFNELESAKLFKTGRSRFSVTTMLRHAPRRIRLDPTDEQGSFEITKLRLKRLNKAHFGVFAGVKAAKLFMQGPVQNFDRMVRSGKSLVQGRHFFSINPNVSPRNDGDRYTLWRETFDYHSSHDRLEIEAELADLAAPPIVSLIMPVVDPDPALLNEAISSVTDQLYQNWELCLATDISCPKRTQEKLKNWADRDARIKLTHSETGGLYSTRCNAALSVSTGEWIARLDPEDQLAPHALATLVLTARDRPDGDIFYSDEDRINSNGRRSEPHFKPDFSPELFRSMNYLSHLTMYRLRHVRGVGGWSDKHPGSEEYDLTLRIWDHVARDEAIVHIPKVLYHNRKAGDPTRSPFDLLGRTLGAGNSIEAVHAVQDHIERRGMAAEVLPMENRPCLRVKPALPERLPKVSFIIPTRDRADLVKNCILSICEQDEYPNFEILLVDNNSTDPDALRYFDNLNEDGIARVIKYPHPFNYSAINNWAVSQSDGEILALINNDIAAISSGWISEMVGWAIQDRVGCVGARLLYPDNTIQHAGVILGIGGLVGHGHRSLDRNEGGYFYRPNVVQNLSALTAACLFVRRDVYNKVGGLDEVDLKVAFNDVDFCLRVRQAGYLNVYTPFAELYHFESTTRGAEDDPAKVARFNSEIDTLVRRWGPELAKDPYYSPNLTLGGEDFAIRIDR</sequence>